<keyword evidence="11" id="KW-0175">Coiled coil</keyword>
<dbReference type="Proteomes" id="UP000189941">
    <property type="component" value="Unassembled WGS sequence"/>
</dbReference>
<keyword evidence="7 14" id="KW-0418">Kinase</keyword>
<evidence type="ECO:0000256" key="3">
    <source>
        <dbReference type="ARBA" id="ARBA00012438"/>
    </source>
</evidence>
<dbReference type="CDD" id="cd14686">
    <property type="entry name" value="bZIP"/>
    <property type="match status" value="1"/>
</dbReference>
<dbReference type="GO" id="GO:0000155">
    <property type="term" value="F:phosphorelay sensor kinase activity"/>
    <property type="evidence" value="ECO:0007669"/>
    <property type="project" value="TreeGrafter"/>
</dbReference>
<evidence type="ECO:0000256" key="11">
    <source>
        <dbReference type="SAM" id="Coils"/>
    </source>
</evidence>
<dbReference type="SMART" id="SM00387">
    <property type="entry name" value="HATPase_c"/>
    <property type="match status" value="1"/>
</dbReference>
<dbReference type="GO" id="GO:0016036">
    <property type="term" value="P:cellular response to phosphate starvation"/>
    <property type="evidence" value="ECO:0007669"/>
    <property type="project" value="TreeGrafter"/>
</dbReference>
<keyword evidence="8 12" id="KW-1133">Transmembrane helix</keyword>
<keyword evidence="6 12" id="KW-0812">Transmembrane</keyword>
<dbReference type="PROSITE" id="PS50109">
    <property type="entry name" value="HIS_KIN"/>
    <property type="match status" value="1"/>
</dbReference>
<dbReference type="GO" id="GO:0004721">
    <property type="term" value="F:phosphoprotein phosphatase activity"/>
    <property type="evidence" value="ECO:0007669"/>
    <property type="project" value="TreeGrafter"/>
</dbReference>
<dbReference type="RefSeq" id="WP_159443912.1">
    <property type="nucleotide sequence ID" value="NZ_FUWO01000019.1"/>
</dbReference>
<dbReference type="GO" id="GO:0005886">
    <property type="term" value="C:plasma membrane"/>
    <property type="evidence" value="ECO:0007669"/>
    <property type="project" value="UniProtKB-SubCell"/>
</dbReference>
<proteinExistence type="predicted"/>
<dbReference type="InterPro" id="IPR036890">
    <property type="entry name" value="HATPase_C_sf"/>
</dbReference>
<sequence length="304" mass="35489">MTRLKQYLKLKWPSMLLYMTPIVLTMIVMTVYQLDGQMIQYILWLSLFVGVILFVIGMIRFDRQQTLQEELQILQDENHQLKQELHHIRLETETYFLTWLHQMKTPIAGAQLLLREEQGNNANELRLLMTEIDKYTGMALSYIKLMNPGTDLEFTKLTLDELLSPLIKKYRYQFFYYNVSLEYEKLIQVVITDGHWSSLMIEQILSNALKYCQNENGAKVSIYFNEATQELAIQDNGIGIQASDLTKIFDKGYVGFNGRLHEKASGLGLYLVDLISERLTQPIRVESQLNQGSIFYIKFNLAKM</sequence>
<dbReference type="EC" id="2.7.13.3" evidence="3"/>
<keyword evidence="10 12" id="KW-0472">Membrane</keyword>
<evidence type="ECO:0000256" key="1">
    <source>
        <dbReference type="ARBA" id="ARBA00000085"/>
    </source>
</evidence>
<evidence type="ECO:0000256" key="2">
    <source>
        <dbReference type="ARBA" id="ARBA00004651"/>
    </source>
</evidence>
<feature type="coiled-coil region" evidence="11">
    <location>
        <begin position="64"/>
        <end position="91"/>
    </location>
</feature>
<name>A0A1T4NJF4_9LACT</name>
<dbReference type="EMBL" id="FUWO01000019">
    <property type="protein sequence ID" value="SJZ79167.1"/>
    <property type="molecule type" value="Genomic_DNA"/>
</dbReference>
<dbReference type="Pfam" id="PF02518">
    <property type="entry name" value="HATPase_c"/>
    <property type="match status" value="1"/>
</dbReference>
<protein>
    <recommendedName>
        <fullName evidence="3">histidine kinase</fullName>
        <ecNumber evidence="3">2.7.13.3</ecNumber>
    </recommendedName>
</protein>
<comment type="catalytic activity">
    <reaction evidence="1">
        <text>ATP + protein L-histidine = ADP + protein N-phospho-L-histidine.</text>
        <dbReference type="EC" id="2.7.13.3"/>
    </reaction>
</comment>
<evidence type="ECO:0000256" key="5">
    <source>
        <dbReference type="ARBA" id="ARBA00022679"/>
    </source>
</evidence>
<reference evidence="15" key="1">
    <citation type="submission" date="2017-02" db="EMBL/GenBank/DDBJ databases">
        <authorList>
            <person name="Varghese N."/>
            <person name="Submissions S."/>
        </authorList>
    </citation>
    <scope>NUCLEOTIDE SEQUENCE [LARGE SCALE GENOMIC DNA]</scope>
    <source>
        <strain evidence="15">DSM 15739</strain>
    </source>
</reference>
<evidence type="ECO:0000256" key="10">
    <source>
        <dbReference type="ARBA" id="ARBA00023136"/>
    </source>
</evidence>
<dbReference type="AlphaFoldDB" id="A0A1T4NJF4"/>
<dbReference type="SUPFAM" id="SSF55874">
    <property type="entry name" value="ATPase domain of HSP90 chaperone/DNA topoisomerase II/histidine kinase"/>
    <property type="match status" value="1"/>
</dbReference>
<keyword evidence="15" id="KW-1185">Reference proteome</keyword>
<feature type="domain" description="Histidine kinase" evidence="13">
    <location>
        <begin position="98"/>
        <end position="303"/>
    </location>
</feature>
<gene>
    <name evidence="14" type="ORF">SAMN02746011_01773</name>
</gene>
<dbReference type="InterPro" id="IPR050351">
    <property type="entry name" value="BphY/WalK/GraS-like"/>
</dbReference>
<keyword evidence="5" id="KW-0808">Transferase</keyword>
<accession>A0A1T4NJF4</accession>
<dbReference type="OrthoDB" id="9780487at2"/>
<organism evidence="14 15">
    <name type="scientific">Globicatella sulfidifaciens DSM 15739</name>
    <dbReference type="NCBI Taxonomy" id="1121925"/>
    <lineage>
        <taxon>Bacteria</taxon>
        <taxon>Bacillati</taxon>
        <taxon>Bacillota</taxon>
        <taxon>Bacilli</taxon>
        <taxon>Lactobacillales</taxon>
        <taxon>Aerococcaceae</taxon>
        <taxon>Globicatella</taxon>
    </lineage>
</organism>
<dbReference type="STRING" id="1121925.SAMN02746011_01773"/>
<evidence type="ECO:0000313" key="14">
    <source>
        <dbReference type="EMBL" id="SJZ79167.1"/>
    </source>
</evidence>
<keyword evidence="4" id="KW-1003">Cell membrane</keyword>
<dbReference type="InterPro" id="IPR005467">
    <property type="entry name" value="His_kinase_dom"/>
</dbReference>
<evidence type="ECO:0000256" key="9">
    <source>
        <dbReference type="ARBA" id="ARBA00023012"/>
    </source>
</evidence>
<feature type="transmembrane region" description="Helical" evidence="12">
    <location>
        <begin position="38"/>
        <end position="59"/>
    </location>
</feature>
<evidence type="ECO:0000256" key="12">
    <source>
        <dbReference type="SAM" id="Phobius"/>
    </source>
</evidence>
<dbReference type="PANTHER" id="PTHR45453">
    <property type="entry name" value="PHOSPHATE REGULON SENSOR PROTEIN PHOR"/>
    <property type="match status" value="1"/>
</dbReference>
<keyword evidence="9" id="KW-0902">Two-component regulatory system</keyword>
<evidence type="ECO:0000256" key="6">
    <source>
        <dbReference type="ARBA" id="ARBA00022692"/>
    </source>
</evidence>
<feature type="transmembrane region" description="Helical" evidence="12">
    <location>
        <begin position="12"/>
        <end position="32"/>
    </location>
</feature>
<evidence type="ECO:0000256" key="8">
    <source>
        <dbReference type="ARBA" id="ARBA00022989"/>
    </source>
</evidence>
<evidence type="ECO:0000256" key="4">
    <source>
        <dbReference type="ARBA" id="ARBA00022475"/>
    </source>
</evidence>
<evidence type="ECO:0000313" key="15">
    <source>
        <dbReference type="Proteomes" id="UP000189941"/>
    </source>
</evidence>
<dbReference type="InterPro" id="IPR003594">
    <property type="entry name" value="HATPase_dom"/>
</dbReference>
<comment type="subcellular location">
    <subcellularLocation>
        <location evidence="2">Cell membrane</location>
        <topology evidence="2">Multi-pass membrane protein</topology>
    </subcellularLocation>
</comment>
<evidence type="ECO:0000259" key="13">
    <source>
        <dbReference type="PROSITE" id="PS50109"/>
    </source>
</evidence>
<evidence type="ECO:0000256" key="7">
    <source>
        <dbReference type="ARBA" id="ARBA00022777"/>
    </source>
</evidence>
<dbReference type="PANTHER" id="PTHR45453:SF2">
    <property type="entry name" value="HISTIDINE KINASE"/>
    <property type="match status" value="1"/>
</dbReference>
<dbReference type="Gene3D" id="3.30.565.10">
    <property type="entry name" value="Histidine kinase-like ATPase, C-terminal domain"/>
    <property type="match status" value="1"/>
</dbReference>